<comment type="caution">
    <text evidence="13">The sequence shown here is derived from an EMBL/GenBank/DDBJ whole genome shotgun (WGS) entry which is preliminary data.</text>
</comment>
<comment type="subunit">
    <text evidence="11">Component of the nexin-dynein regulatory complex (N-DRC). Interacts with CFAP52.</text>
</comment>
<dbReference type="InterPro" id="IPR000048">
    <property type="entry name" value="IQ_motif_EF-hand-BS"/>
</dbReference>
<dbReference type="OrthoDB" id="536093at2759"/>
<evidence type="ECO:0000256" key="10">
    <source>
        <dbReference type="ARBA" id="ARBA00032180"/>
    </source>
</evidence>
<dbReference type="Gene3D" id="1.20.5.190">
    <property type="match status" value="1"/>
</dbReference>
<keyword evidence="14" id="KW-1185">Reference proteome</keyword>
<keyword evidence="6" id="KW-0282">Flagellum</keyword>
<comment type="similarity">
    <text evidence="3">Belongs to the DRC10 family.</text>
</comment>
<evidence type="ECO:0000256" key="9">
    <source>
        <dbReference type="ARBA" id="ARBA00023273"/>
    </source>
</evidence>
<sequence length="433" mass="50766">MATETMVQNQQLEAKNIETISGPTMDYDVSVQKMSPKVDALRILEPVRKKLASIEAERIISVVEKTIKKIEIVTLIPHLFDNLDRFNVALGLELVCAIKENNRLEGHLDFAVGKLFEEDDPEVESQSTIRKVKLKEKQQDIKILQQAFGSSVKNILRIFQGNPSACEIIQTECRARSGICADLILALMELRDFEFERLLIMPTEEKEKFEYVQKIIKQDKKNTDIIATLEAELATAIQDKENEMLKKNEILRKLKNNLLQLDLFSEDYIRQVKQDAEKQQLTYQKDSEGRIAKYQEEMSQLRTQLNNLISEHRASEVALRKRKYKIETEIENWIQKYDADLQEKQEEYQHIFKLHKEETILLFELEQKISMLEPEYSQIVEERKVKEQERQAKQQQTYLMGKAAVTIQSFWKGFKVRQLMKALKKKKKGKKKR</sequence>
<protein>
    <recommendedName>
        <fullName evidence="4">Dynein regulatory complex protein 10</fullName>
    </recommendedName>
    <alternativeName>
        <fullName evidence="10">IQ domain-containing protein D</fullName>
    </alternativeName>
</protein>
<evidence type="ECO:0000256" key="1">
    <source>
        <dbReference type="ARBA" id="ARBA00003029"/>
    </source>
</evidence>
<dbReference type="PANTHER" id="PTHR31598:SF1">
    <property type="entry name" value="DYNEIN REGULATORY COMPLEX PROTEIN 10"/>
    <property type="match status" value="1"/>
</dbReference>
<evidence type="ECO:0000313" key="14">
    <source>
        <dbReference type="Proteomes" id="UP000288216"/>
    </source>
</evidence>
<evidence type="ECO:0000256" key="6">
    <source>
        <dbReference type="ARBA" id="ARBA00022846"/>
    </source>
</evidence>
<dbReference type="Pfam" id="PF00612">
    <property type="entry name" value="IQ"/>
    <property type="match status" value="1"/>
</dbReference>
<feature type="coiled-coil region" evidence="12">
    <location>
        <begin position="226"/>
        <end position="257"/>
    </location>
</feature>
<comment type="subcellular location">
    <subcellularLocation>
        <location evidence="2">Cytoplasm</location>
        <location evidence="2">Cytoskeleton</location>
        <location evidence="2">Flagellum axoneme</location>
    </subcellularLocation>
</comment>
<evidence type="ECO:0000256" key="4">
    <source>
        <dbReference type="ARBA" id="ARBA00021752"/>
    </source>
</evidence>
<evidence type="ECO:0000256" key="11">
    <source>
        <dbReference type="ARBA" id="ARBA00046836"/>
    </source>
</evidence>
<dbReference type="PROSITE" id="PS50096">
    <property type="entry name" value="IQ"/>
    <property type="match status" value="1"/>
</dbReference>
<evidence type="ECO:0000256" key="5">
    <source>
        <dbReference type="ARBA" id="ARBA00022490"/>
    </source>
</evidence>
<dbReference type="Proteomes" id="UP000288216">
    <property type="component" value="Unassembled WGS sequence"/>
</dbReference>
<dbReference type="OMA" id="MEHRENE"/>
<keyword evidence="7" id="KW-0969">Cilium</keyword>
<proteinExistence type="inferred from homology"/>
<dbReference type="AlphaFoldDB" id="A0A401NPL7"/>
<name>A0A401NPL7_SCYTO</name>
<dbReference type="STRING" id="75743.A0A401NPL7"/>
<organism evidence="13 14">
    <name type="scientific">Scyliorhinus torazame</name>
    <name type="common">Cloudy catshark</name>
    <name type="synonym">Catulus torazame</name>
    <dbReference type="NCBI Taxonomy" id="75743"/>
    <lineage>
        <taxon>Eukaryota</taxon>
        <taxon>Metazoa</taxon>
        <taxon>Chordata</taxon>
        <taxon>Craniata</taxon>
        <taxon>Vertebrata</taxon>
        <taxon>Chondrichthyes</taxon>
        <taxon>Elasmobranchii</taxon>
        <taxon>Galeomorphii</taxon>
        <taxon>Galeoidea</taxon>
        <taxon>Carcharhiniformes</taxon>
        <taxon>Scyliorhinidae</taxon>
        <taxon>Scyliorhinus</taxon>
    </lineage>
</organism>
<evidence type="ECO:0000313" key="13">
    <source>
        <dbReference type="EMBL" id="GCB62813.1"/>
    </source>
</evidence>
<keyword evidence="12" id="KW-0175">Coiled coil</keyword>
<gene>
    <name evidence="13" type="ORF">scyTo_0009586</name>
</gene>
<evidence type="ECO:0000256" key="3">
    <source>
        <dbReference type="ARBA" id="ARBA00009071"/>
    </source>
</evidence>
<dbReference type="EMBL" id="BFAA01003941">
    <property type="protein sequence ID" value="GCB62813.1"/>
    <property type="molecule type" value="Genomic_DNA"/>
</dbReference>
<keyword evidence="8" id="KW-0206">Cytoskeleton</keyword>
<evidence type="ECO:0000256" key="12">
    <source>
        <dbReference type="SAM" id="Coils"/>
    </source>
</evidence>
<dbReference type="SMART" id="SM00015">
    <property type="entry name" value="IQ"/>
    <property type="match status" value="1"/>
</dbReference>
<reference evidence="13 14" key="1">
    <citation type="journal article" date="2018" name="Nat. Ecol. Evol.">
        <title>Shark genomes provide insights into elasmobranch evolution and the origin of vertebrates.</title>
        <authorList>
            <person name="Hara Y"/>
            <person name="Yamaguchi K"/>
            <person name="Onimaru K"/>
            <person name="Kadota M"/>
            <person name="Koyanagi M"/>
            <person name="Keeley SD"/>
            <person name="Tatsumi K"/>
            <person name="Tanaka K"/>
            <person name="Motone F"/>
            <person name="Kageyama Y"/>
            <person name="Nozu R"/>
            <person name="Adachi N"/>
            <person name="Nishimura O"/>
            <person name="Nakagawa R"/>
            <person name="Tanegashima C"/>
            <person name="Kiyatake I"/>
            <person name="Matsumoto R"/>
            <person name="Murakumo K"/>
            <person name="Nishida K"/>
            <person name="Terakita A"/>
            <person name="Kuratani S"/>
            <person name="Sato K"/>
            <person name="Hyodo S Kuraku.S."/>
        </authorList>
    </citation>
    <scope>NUCLEOTIDE SEQUENCE [LARGE SCALE GENOMIC DNA]</scope>
</reference>
<keyword evidence="9" id="KW-0966">Cell projection</keyword>
<dbReference type="InterPro" id="IPR042815">
    <property type="entry name" value="DRC10"/>
</dbReference>
<comment type="function">
    <text evidence="1">Component of the nexin-dynein regulatory complex (N-DRC), a key regulator of ciliary/flagellar motility which maintains the alignment and integrity of the distal axoneme and regulates microtubule sliding in motile axonemes.</text>
</comment>
<evidence type="ECO:0000256" key="2">
    <source>
        <dbReference type="ARBA" id="ARBA00004611"/>
    </source>
</evidence>
<dbReference type="PANTHER" id="PTHR31598">
    <property type="entry name" value="IQ DOMAIN-CONTAINING PROTEIN D"/>
    <property type="match status" value="1"/>
</dbReference>
<evidence type="ECO:0000256" key="8">
    <source>
        <dbReference type="ARBA" id="ARBA00023212"/>
    </source>
</evidence>
<evidence type="ECO:0000256" key="7">
    <source>
        <dbReference type="ARBA" id="ARBA00023069"/>
    </source>
</evidence>
<feature type="coiled-coil region" evidence="12">
    <location>
        <begin position="284"/>
        <end position="311"/>
    </location>
</feature>
<keyword evidence="5" id="KW-0963">Cytoplasm</keyword>
<accession>A0A401NPL7</accession>